<gene>
    <name evidence="1" type="ORF">BJ959_001198</name>
</gene>
<name>A0A840XGS6_9MICO</name>
<reference evidence="1 2" key="1">
    <citation type="submission" date="2020-08" db="EMBL/GenBank/DDBJ databases">
        <title>Sequencing the genomes of 1000 actinobacteria strains.</title>
        <authorList>
            <person name="Klenk H.-P."/>
        </authorList>
    </citation>
    <scope>NUCLEOTIDE SEQUENCE [LARGE SCALE GENOMIC DNA]</scope>
    <source>
        <strain evidence="1 2">DSM 23889</strain>
    </source>
</reference>
<accession>A0A840XGS6</accession>
<dbReference type="InterPro" id="IPR006058">
    <property type="entry name" value="2Fe2S_fd_BS"/>
</dbReference>
<dbReference type="GO" id="GO:0051537">
    <property type="term" value="F:2 iron, 2 sulfur cluster binding"/>
    <property type="evidence" value="ECO:0007669"/>
    <property type="project" value="InterPro"/>
</dbReference>
<dbReference type="Proteomes" id="UP000552883">
    <property type="component" value="Unassembled WGS sequence"/>
</dbReference>
<dbReference type="EMBL" id="JACHBS010000001">
    <property type="protein sequence ID" value="MBB5617702.1"/>
    <property type="molecule type" value="Genomic_DNA"/>
</dbReference>
<proteinExistence type="predicted"/>
<dbReference type="PANTHER" id="PTHR34724">
    <property type="entry name" value="OS12G0596101 PROTEIN"/>
    <property type="match status" value="1"/>
</dbReference>
<evidence type="ECO:0000313" key="2">
    <source>
        <dbReference type="Proteomes" id="UP000552883"/>
    </source>
</evidence>
<dbReference type="PROSITE" id="PS00197">
    <property type="entry name" value="2FE2S_FER_1"/>
    <property type="match status" value="1"/>
</dbReference>
<organism evidence="1 2">
    <name type="scientific">Microcella frigidaquae</name>
    <dbReference type="NCBI Taxonomy" id="424758"/>
    <lineage>
        <taxon>Bacteria</taxon>
        <taxon>Bacillati</taxon>
        <taxon>Actinomycetota</taxon>
        <taxon>Actinomycetes</taxon>
        <taxon>Micrococcales</taxon>
        <taxon>Microbacteriaceae</taxon>
        <taxon>Microcella</taxon>
    </lineage>
</organism>
<dbReference type="AlphaFoldDB" id="A0A840XGS6"/>
<keyword evidence="2" id="KW-1185">Reference proteome</keyword>
<sequence>MCSPARCSACGKVTWTGCGQHIEQALEGVPQAERCTCG</sequence>
<dbReference type="PANTHER" id="PTHR34724:SF2">
    <property type="entry name" value="OS12G0596101 PROTEIN"/>
    <property type="match status" value="1"/>
</dbReference>
<comment type="caution">
    <text evidence="1">The sequence shown here is derived from an EMBL/GenBank/DDBJ whole genome shotgun (WGS) entry which is preliminary data.</text>
</comment>
<protein>
    <submittedName>
        <fullName evidence="1">Uncharacterized protein</fullName>
    </submittedName>
</protein>
<evidence type="ECO:0000313" key="1">
    <source>
        <dbReference type="EMBL" id="MBB5617702.1"/>
    </source>
</evidence>